<keyword evidence="1" id="KW-0547">Nucleotide-binding</keyword>
<protein>
    <submittedName>
        <fullName evidence="6">UvrD-helicase domain-containing protein</fullName>
    </submittedName>
</protein>
<keyword evidence="4" id="KW-0067">ATP-binding</keyword>
<name>A0ABV4WK68_9CYAN</name>
<dbReference type="Gene3D" id="3.40.50.300">
    <property type="entry name" value="P-loop containing nucleotide triphosphate hydrolases"/>
    <property type="match status" value="1"/>
</dbReference>
<accession>A0ABV4WK68</accession>
<evidence type="ECO:0000259" key="5">
    <source>
        <dbReference type="Pfam" id="PF00580"/>
    </source>
</evidence>
<dbReference type="PANTHER" id="PTHR11070">
    <property type="entry name" value="UVRD / RECB / PCRA DNA HELICASE FAMILY MEMBER"/>
    <property type="match status" value="1"/>
</dbReference>
<proteinExistence type="predicted"/>
<dbReference type="Proteomes" id="UP001576780">
    <property type="component" value="Unassembled WGS sequence"/>
</dbReference>
<dbReference type="InterPro" id="IPR014016">
    <property type="entry name" value="UvrD-like_ATP-bd"/>
</dbReference>
<feature type="domain" description="UvrD-like helicase ATP-binding" evidence="5">
    <location>
        <begin position="72"/>
        <end position="164"/>
    </location>
</feature>
<dbReference type="RefSeq" id="WP_413277863.1">
    <property type="nucleotide sequence ID" value="NZ_JBHFNT010000110.1"/>
</dbReference>
<feature type="non-terminal residue" evidence="6">
    <location>
        <position position="1"/>
    </location>
</feature>
<evidence type="ECO:0000256" key="2">
    <source>
        <dbReference type="ARBA" id="ARBA00022801"/>
    </source>
</evidence>
<evidence type="ECO:0000256" key="3">
    <source>
        <dbReference type="ARBA" id="ARBA00022806"/>
    </source>
</evidence>
<evidence type="ECO:0000313" key="7">
    <source>
        <dbReference type="Proteomes" id="UP001576780"/>
    </source>
</evidence>
<keyword evidence="2" id="KW-0378">Hydrolase</keyword>
<organism evidence="6 7">
    <name type="scientific">Floridaenema evergladense BLCC-F167</name>
    <dbReference type="NCBI Taxonomy" id="3153639"/>
    <lineage>
        <taxon>Bacteria</taxon>
        <taxon>Bacillati</taxon>
        <taxon>Cyanobacteriota</taxon>
        <taxon>Cyanophyceae</taxon>
        <taxon>Oscillatoriophycideae</taxon>
        <taxon>Aerosakkonematales</taxon>
        <taxon>Aerosakkonemataceae</taxon>
        <taxon>Floridanema</taxon>
        <taxon>Floridanema evergladense</taxon>
    </lineage>
</organism>
<feature type="non-terminal residue" evidence="6">
    <location>
        <position position="375"/>
    </location>
</feature>
<dbReference type="InterPro" id="IPR027417">
    <property type="entry name" value="P-loop_NTPase"/>
</dbReference>
<evidence type="ECO:0000256" key="4">
    <source>
        <dbReference type="ARBA" id="ARBA00022840"/>
    </source>
</evidence>
<evidence type="ECO:0000313" key="6">
    <source>
        <dbReference type="EMBL" id="MFB2835450.1"/>
    </source>
</evidence>
<evidence type="ECO:0000256" key="1">
    <source>
        <dbReference type="ARBA" id="ARBA00022741"/>
    </source>
</evidence>
<dbReference type="EMBL" id="JBHFNT010000110">
    <property type="protein sequence ID" value="MFB2835450.1"/>
    <property type="molecule type" value="Genomic_DNA"/>
</dbReference>
<keyword evidence="3" id="KW-0347">Helicase</keyword>
<dbReference type="PANTHER" id="PTHR11070:SF2">
    <property type="entry name" value="ATP-DEPENDENT DNA HELICASE SRS2"/>
    <property type="match status" value="1"/>
</dbReference>
<dbReference type="SUPFAM" id="SSF52540">
    <property type="entry name" value="P-loop containing nucleoside triphosphate hydrolases"/>
    <property type="match status" value="1"/>
</dbReference>
<gene>
    <name evidence="6" type="ORF">ACE1CA_13035</name>
</gene>
<sequence>SQREEGELIREKKCKSASDFLEVVEKLRLYCLESTVENVVYIKERHKLEIFDCGAVAIAAEKVLTKGLQSAINNLWLDFTDQSWVLWHRRNLPSAQSAIASWRKQLKFIAVDECQDTDQLQIEILDLLRDANHSFITCVGDKWQAVYAFRGCLSDGLEKMQSRFDCEKLPLPVNYRCGKSHLRLVREIFPHIKIEPHQNAYEGQIRCITEKDFLSIFDSKTYDDYFGICRKNAPLISYAINLLTNGIPAKVKDKNLGAKIVGYVQDICKTTGVNYDPQTFAHVIGQYERLETERLNKYPDGEERIEVLSDLINSIVALFDAYKPTSIDGWKQIIDRIFDENDNQSVGLFTVHSGKGGEGRTTFIIYPHIMPMSHR</sequence>
<dbReference type="InterPro" id="IPR000212">
    <property type="entry name" value="DNA_helicase_UvrD/REP"/>
</dbReference>
<keyword evidence="7" id="KW-1185">Reference proteome</keyword>
<reference evidence="6 7" key="1">
    <citation type="submission" date="2024-09" db="EMBL/GenBank/DDBJ databases">
        <title>Floridaenema gen nov. (Aerosakkonemataceae, Aerosakkonematales ord. nov., Cyanobacteria) from benthic tropical and subtropical fresh waters, with the description of four new species.</title>
        <authorList>
            <person name="Moretto J.A."/>
            <person name="Berthold D.E."/>
            <person name="Lefler F.W."/>
            <person name="Huang I.-S."/>
            <person name="Laughinghouse H. IV."/>
        </authorList>
    </citation>
    <scope>NUCLEOTIDE SEQUENCE [LARGE SCALE GENOMIC DNA]</scope>
    <source>
        <strain evidence="6 7">BLCC-F167</strain>
    </source>
</reference>
<dbReference type="Pfam" id="PF00580">
    <property type="entry name" value="UvrD-helicase"/>
    <property type="match status" value="1"/>
</dbReference>
<comment type="caution">
    <text evidence="6">The sequence shown here is derived from an EMBL/GenBank/DDBJ whole genome shotgun (WGS) entry which is preliminary data.</text>
</comment>